<evidence type="ECO:0000313" key="2">
    <source>
        <dbReference type="EMBL" id="BBX72351.1"/>
    </source>
</evidence>
<feature type="region of interest" description="Disordered" evidence="1">
    <location>
        <begin position="37"/>
        <end position="56"/>
    </location>
</feature>
<keyword evidence="3" id="KW-1185">Reference proteome</keyword>
<feature type="compositionally biased region" description="Basic and acidic residues" evidence="1">
    <location>
        <begin position="46"/>
        <end position="56"/>
    </location>
</feature>
<protein>
    <submittedName>
        <fullName evidence="2">Uncharacterized protein</fullName>
    </submittedName>
</protein>
<evidence type="ECO:0000313" key="3">
    <source>
        <dbReference type="Proteomes" id="UP000467236"/>
    </source>
</evidence>
<reference evidence="2 3" key="1">
    <citation type="journal article" date="2019" name="Emerg. Microbes Infect.">
        <title>Comprehensive subspecies identification of 175 nontuberculous mycobacteria species based on 7547 genomic profiles.</title>
        <authorList>
            <person name="Matsumoto Y."/>
            <person name="Kinjo T."/>
            <person name="Motooka D."/>
            <person name="Nabeya D."/>
            <person name="Jung N."/>
            <person name="Uechi K."/>
            <person name="Horii T."/>
            <person name="Iida T."/>
            <person name="Fujita J."/>
            <person name="Nakamura S."/>
        </authorList>
    </citation>
    <scope>NUCLEOTIDE SEQUENCE [LARGE SCALE GENOMIC DNA]</scope>
    <source>
        <strain evidence="2 3">JCM 14233</strain>
    </source>
</reference>
<dbReference type="AlphaFoldDB" id="A0A7I7MJ14"/>
<gene>
    <name evidence="2" type="ORF">MSHI_02570</name>
</gene>
<evidence type="ECO:0000256" key="1">
    <source>
        <dbReference type="SAM" id="MobiDB-lite"/>
    </source>
</evidence>
<name>A0A7I7MJ14_9MYCO</name>
<dbReference type="KEGG" id="mshj:MSHI_02570"/>
<accession>A0A7I7MJ14</accession>
<dbReference type="EMBL" id="AP022575">
    <property type="protein sequence ID" value="BBX72351.1"/>
    <property type="molecule type" value="Genomic_DNA"/>
</dbReference>
<organism evidence="2 3">
    <name type="scientific">Mycobacterium shinjukuense</name>
    <dbReference type="NCBI Taxonomy" id="398694"/>
    <lineage>
        <taxon>Bacteria</taxon>
        <taxon>Bacillati</taxon>
        <taxon>Actinomycetota</taxon>
        <taxon>Actinomycetes</taxon>
        <taxon>Mycobacteriales</taxon>
        <taxon>Mycobacteriaceae</taxon>
        <taxon>Mycobacterium</taxon>
    </lineage>
</organism>
<dbReference type="Proteomes" id="UP000467236">
    <property type="component" value="Chromosome"/>
</dbReference>
<sequence>MTQPSARWRPTTLPDLESAISNGLIEENHLLEIKRELKSGQSANKDIAKDIPVRQG</sequence>
<proteinExistence type="predicted"/>